<dbReference type="Gene3D" id="3.40.50.1000">
    <property type="entry name" value="HAD superfamily/HAD-like"/>
    <property type="match status" value="1"/>
</dbReference>
<evidence type="ECO:0000256" key="4">
    <source>
        <dbReference type="ARBA" id="ARBA00022842"/>
    </source>
</evidence>
<sequence>VTFDLWQTLIQDNRDLRRARTMRRLEEAQVILNEAGYSYSLDLLQEAYRRCFRKCNEIHAIEKDVTFTKQVEMFIHEIDEGLHESLDERYQKQILDCYAEAFFDFPAPPDPSAYNTIRKVAQMGYRIGLISNTGQTPGYLFRIYLKQLDMLKFFDVLTFSDEVELTKPSVEIFKMTMKSLGTTPEKSIHVGDHLKNDVIGANLAGMVTVHLVPKAEAPPPHHGTAVPNEQTSTKSSADVLNEKEESAKPDIEIEKLYDLPHILGR</sequence>
<comment type="cofactor">
    <cofactor evidence="1">
        <name>Mg(2+)</name>
        <dbReference type="ChEBI" id="CHEBI:18420"/>
    </cofactor>
</comment>
<keyword evidence="4" id="KW-0460">Magnesium</keyword>
<feature type="compositionally biased region" description="Basic and acidic residues" evidence="5">
    <location>
        <begin position="240"/>
        <end position="251"/>
    </location>
</feature>
<dbReference type="NCBIfam" id="TIGR01549">
    <property type="entry name" value="HAD-SF-IA-v1"/>
    <property type="match status" value="1"/>
</dbReference>
<keyword evidence="2" id="KW-0479">Metal-binding</keyword>
<proteinExistence type="predicted"/>
<dbReference type="SUPFAM" id="SSF56784">
    <property type="entry name" value="HAD-like"/>
    <property type="match status" value="1"/>
</dbReference>
<dbReference type="InterPro" id="IPR023214">
    <property type="entry name" value="HAD_sf"/>
</dbReference>
<feature type="region of interest" description="Disordered" evidence="5">
    <location>
        <begin position="216"/>
        <end position="251"/>
    </location>
</feature>
<dbReference type="InterPro" id="IPR051400">
    <property type="entry name" value="HAD-like_hydrolase"/>
</dbReference>
<evidence type="ECO:0000256" key="3">
    <source>
        <dbReference type="ARBA" id="ARBA00022801"/>
    </source>
</evidence>
<protein>
    <recommendedName>
        <fullName evidence="7">HAD family hydrolase</fullName>
    </recommendedName>
</protein>
<dbReference type="Gene3D" id="1.10.150.400">
    <property type="match status" value="1"/>
</dbReference>
<dbReference type="GO" id="GO:0044281">
    <property type="term" value="P:small molecule metabolic process"/>
    <property type="evidence" value="ECO:0007669"/>
    <property type="project" value="UniProtKB-ARBA"/>
</dbReference>
<dbReference type="EMBL" id="UINC01161604">
    <property type="protein sequence ID" value="SVD60895.1"/>
    <property type="molecule type" value="Genomic_DNA"/>
</dbReference>
<evidence type="ECO:0000256" key="2">
    <source>
        <dbReference type="ARBA" id="ARBA00022723"/>
    </source>
</evidence>
<dbReference type="PANTHER" id="PTHR46470">
    <property type="entry name" value="N-ACYLNEURAMINATE-9-PHOSPHATASE"/>
    <property type="match status" value="1"/>
</dbReference>
<dbReference type="SFLD" id="SFLDG01129">
    <property type="entry name" value="C1.5:_HAD__Beta-PGM__Phosphata"/>
    <property type="match status" value="1"/>
</dbReference>
<name>A0A382WR69_9ZZZZ</name>
<dbReference type="PANTHER" id="PTHR46470:SF2">
    <property type="entry name" value="GLYCERALDEHYDE 3-PHOSPHATE PHOSPHATASE"/>
    <property type="match status" value="1"/>
</dbReference>
<accession>A0A382WR69</accession>
<dbReference type="GO" id="GO:0016791">
    <property type="term" value="F:phosphatase activity"/>
    <property type="evidence" value="ECO:0007669"/>
    <property type="project" value="TreeGrafter"/>
</dbReference>
<dbReference type="InterPro" id="IPR006439">
    <property type="entry name" value="HAD-SF_hydro_IA"/>
</dbReference>
<gene>
    <name evidence="6" type="ORF">METZ01_LOCUS413749</name>
</gene>
<feature type="non-terminal residue" evidence="6">
    <location>
        <position position="1"/>
    </location>
</feature>
<dbReference type="AlphaFoldDB" id="A0A382WR69"/>
<evidence type="ECO:0000256" key="1">
    <source>
        <dbReference type="ARBA" id="ARBA00001946"/>
    </source>
</evidence>
<dbReference type="Pfam" id="PF00702">
    <property type="entry name" value="Hydrolase"/>
    <property type="match status" value="1"/>
</dbReference>
<dbReference type="GO" id="GO:0046872">
    <property type="term" value="F:metal ion binding"/>
    <property type="evidence" value="ECO:0007669"/>
    <property type="project" value="UniProtKB-KW"/>
</dbReference>
<organism evidence="6">
    <name type="scientific">marine metagenome</name>
    <dbReference type="NCBI Taxonomy" id="408172"/>
    <lineage>
        <taxon>unclassified sequences</taxon>
        <taxon>metagenomes</taxon>
        <taxon>ecological metagenomes</taxon>
    </lineage>
</organism>
<evidence type="ECO:0000313" key="6">
    <source>
        <dbReference type="EMBL" id="SVD60895.1"/>
    </source>
</evidence>
<keyword evidence="3" id="KW-0378">Hydrolase</keyword>
<evidence type="ECO:0000256" key="5">
    <source>
        <dbReference type="SAM" id="MobiDB-lite"/>
    </source>
</evidence>
<reference evidence="6" key="1">
    <citation type="submission" date="2018-05" db="EMBL/GenBank/DDBJ databases">
        <authorList>
            <person name="Lanie J.A."/>
            <person name="Ng W.-L."/>
            <person name="Kazmierczak K.M."/>
            <person name="Andrzejewski T.M."/>
            <person name="Davidsen T.M."/>
            <person name="Wayne K.J."/>
            <person name="Tettelin H."/>
            <person name="Glass J.I."/>
            <person name="Rusch D."/>
            <person name="Podicherti R."/>
            <person name="Tsui H.-C.T."/>
            <person name="Winkler M.E."/>
        </authorList>
    </citation>
    <scope>NUCLEOTIDE SEQUENCE</scope>
</reference>
<feature type="compositionally biased region" description="Polar residues" evidence="5">
    <location>
        <begin position="227"/>
        <end position="238"/>
    </location>
</feature>
<dbReference type="SFLD" id="SFLDS00003">
    <property type="entry name" value="Haloacid_Dehalogenase"/>
    <property type="match status" value="1"/>
</dbReference>
<evidence type="ECO:0008006" key="7">
    <source>
        <dbReference type="Google" id="ProtNLM"/>
    </source>
</evidence>
<dbReference type="InterPro" id="IPR036412">
    <property type="entry name" value="HAD-like_sf"/>
</dbReference>